<evidence type="ECO:0000313" key="3">
    <source>
        <dbReference type="Proteomes" id="UP000828390"/>
    </source>
</evidence>
<proteinExistence type="predicted"/>
<keyword evidence="3" id="KW-1185">Reference proteome</keyword>
<gene>
    <name evidence="2" type="ORF">DPMN_069097</name>
</gene>
<comment type="caution">
    <text evidence="2">The sequence shown here is derived from an EMBL/GenBank/DDBJ whole genome shotgun (WGS) entry which is preliminary data.</text>
</comment>
<name>A0A9D3YYU0_DREPO</name>
<protein>
    <submittedName>
        <fullName evidence="2">Uncharacterized protein</fullName>
    </submittedName>
</protein>
<reference evidence="2" key="2">
    <citation type="submission" date="2020-11" db="EMBL/GenBank/DDBJ databases">
        <authorList>
            <person name="McCartney M.A."/>
            <person name="Auch B."/>
            <person name="Kono T."/>
            <person name="Mallez S."/>
            <person name="Becker A."/>
            <person name="Gohl D.M."/>
            <person name="Silverstein K.A.T."/>
            <person name="Koren S."/>
            <person name="Bechman K.B."/>
            <person name="Herman A."/>
            <person name="Abrahante J.E."/>
            <person name="Garbe J."/>
        </authorList>
    </citation>
    <scope>NUCLEOTIDE SEQUENCE</scope>
    <source>
        <strain evidence="2">Duluth1</strain>
        <tissue evidence="2">Whole animal</tissue>
    </source>
</reference>
<dbReference type="EMBL" id="JAIWYP010000014">
    <property type="protein sequence ID" value="KAH3709633.1"/>
    <property type="molecule type" value="Genomic_DNA"/>
</dbReference>
<reference evidence="2" key="1">
    <citation type="journal article" date="2019" name="bioRxiv">
        <title>The Genome of the Zebra Mussel, Dreissena polymorpha: A Resource for Invasive Species Research.</title>
        <authorList>
            <person name="McCartney M.A."/>
            <person name="Auch B."/>
            <person name="Kono T."/>
            <person name="Mallez S."/>
            <person name="Zhang Y."/>
            <person name="Obille A."/>
            <person name="Becker A."/>
            <person name="Abrahante J.E."/>
            <person name="Garbe J."/>
            <person name="Badalamenti J.P."/>
            <person name="Herman A."/>
            <person name="Mangelson H."/>
            <person name="Liachko I."/>
            <person name="Sullivan S."/>
            <person name="Sone E.D."/>
            <person name="Koren S."/>
            <person name="Silverstein K.A.T."/>
            <person name="Beckman K.B."/>
            <person name="Gohl D.M."/>
        </authorList>
    </citation>
    <scope>NUCLEOTIDE SEQUENCE</scope>
    <source>
        <strain evidence="2">Duluth1</strain>
        <tissue evidence="2">Whole animal</tissue>
    </source>
</reference>
<feature type="region of interest" description="Disordered" evidence="1">
    <location>
        <begin position="101"/>
        <end position="122"/>
    </location>
</feature>
<sequence>MVNSQGPIVTSIRSFPVRRSRDRVIVRLNVEADHSADKVMQEEFWPHGITCRPWMSREALRKQRDDNHRSGTTRRTRDLPPRFKCSNKHVGFESRDSMWSQRNYDVNRSDSSAVESESVNID</sequence>
<evidence type="ECO:0000256" key="1">
    <source>
        <dbReference type="SAM" id="MobiDB-lite"/>
    </source>
</evidence>
<evidence type="ECO:0000313" key="2">
    <source>
        <dbReference type="EMBL" id="KAH3709633.1"/>
    </source>
</evidence>
<accession>A0A9D3YYU0</accession>
<dbReference type="Proteomes" id="UP000828390">
    <property type="component" value="Unassembled WGS sequence"/>
</dbReference>
<dbReference type="AlphaFoldDB" id="A0A9D3YYU0"/>
<feature type="region of interest" description="Disordered" evidence="1">
    <location>
        <begin position="60"/>
        <end position="89"/>
    </location>
</feature>
<organism evidence="2 3">
    <name type="scientific">Dreissena polymorpha</name>
    <name type="common">Zebra mussel</name>
    <name type="synonym">Mytilus polymorpha</name>
    <dbReference type="NCBI Taxonomy" id="45954"/>
    <lineage>
        <taxon>Eukaryota</taxon>
        <taxon>Metazoa</taxon>
        <taxon>Spiralia</taxon>
        <taxon>Lophotrochozoa</taxon>
        <taxon>Mollusca</taxon>
        <taxon>Bivalvia</taxon>
        <taxon>Autobranchia</taxon>
        <taxon>Heteroconchia</taxon>
        <taxon>Euheterodonta</taxon>
        <taxon>Imparidentia</taxon>
        <taxon>Neoheterodontei</taxon>
        <taxon>Myida</taxon>
        <taxon>Dreissenoidea</taxon>
        <taxon>Dreissenidae</taxon>
        <taxon>Dreissena</taxon>
    </lineage>
</organism>
<feature type="compositionally biased region" description="Basic and acidic residues" evidence="1">
    <location>
        <begin position="60"/>
        <end position="81"/>
    </location>
</feature>